<dbReference type="InterPro" id="IPR047817">
    <property type="entry name" value="ABC2_TM_bact-type"/>
</dbReference>
<keyword evidence="7 9" id="KW-1133">Transmembrane helix</keyword>
<evidence type="ECO:0000313" key="12">
    <source>
        <dbReference type="Proteomes" id="UP000315003"/>
    </source>
</evidence>
<feature type="transmembrane region" description="Helical" evidence="9">
    <location>
        <begin position="25"/>
        <end position="51"/>
    </location>
</feature>
<evidence type="ECO:0000256" key="2">
    <source>
        <dbReference type="ARBA" id="ARBA00007783"/>
    </source>
</evidence>
<keyword evidence="8 9" id="KW-0472">Membrane</keyword>
<feature type="transmembrane region" description="Helical" evidence="9">
    <location>
        <begin position="137"/>
        <end position="160"/>
    </location>
</feature>
<keyword evidence="4 9" id="KW-1003">Cell membrane</keyword>
<evidence type="ECO:0000256" key="3">
    <source>
        <dbReference type="ARBA" id="ARBA00022448"/>
    </source>
</evidence>
<gene>
    <name evidence="11" type="primary">tagG_1</name>
    <name evidence="11" type="ORF">SV7mr_33420</name>
</gene>
<dbReference type="EMBL" id="CP036272">
    <property type="protein sequence ID" value="QDT60815.1"/>
    <property type="molecule type" value="Genomic_DNA"/>
</dbReference>
<accession>A0A517SXD5</accession>
<protein>
    <recommendedName>
        <fullName evidence="9">Transport permease protein</fullName>
    </recommendedName>
</protein>
<evidence type="ECO:0000256" key="9">
    <source>
        <dbReference type="RuleBase" id="RU361157"/>
    </source>
</evidence>
<evidence type="ECO:0000256" key="8">
    <source>
        <dbReference type="ARBA" id="ARBA00023136"/>
    </source>
</evidence>
<comment type="subcellular location">
    <subcellularLocation>
        <location evidence="1">Cell inner membrane</location>
        <topology evidence="1">Multi-pass membrane protein</topology>
    </subcellularLocation>
    <subcellularLocation>
        <location evidence="9">Cell membrane</location>
        <topology evidence="9">Multi-pass membrane protein</topology>
    </subcellularLocation>
</comment>
<reference evidence="11 12" key="1">
    <citation type="submission" date="2019-02" db="EMBL/GenBank/DDBJ databases">
        <title>Deep-cultivation of Planctomycetes and their phenomic and genomic characterization uncovers novel biology.</title>
        <authorList>
            <person name="Wiegand S."/>
            <person name="Jogler M."/>
            <person name="Boedeker C."/>
            <person name="Pinto D."/>
            <person name="Vollmers J."/>
            <person name="Rivas-Marin E."/>
            <person name="Kohn T."/>
            <person name="Peeters S.H."/>
            <person name="Heuer A."/>
            <person name="Rast P."/>
            <person name="Oberbeckmann S."/>
            <person name="Bunk B."/>
            <person name="Jeske O."/>
            <person name="Meyerdierks A."/>
            <person name="Storesund J.E."/>
            <person name="Kallscheuer N."/>
            <person name="Luecker S."/>
            <person name="Lage O.M."/>
            <person name="Pohl T."/>
            <person name="Merkel B.J."/>
            <person name="Hornburger P."/>
            <person name="Mueller R.-W."/>
            <person name="Bruemmer F."/>
            <person name="Labrenz M."/>
            <person name="Spormann A.M."/>
            <person name="Op den Camp H."/>
            <person name="Overmann J."/>
            <person name="Amann R."/>
            <person name="Jetten M.S.M."/>
            <person name="Mascher T."/>
            <person name="Medema M.H."/>
            <person name="Devos D.P."/>
            <person name="Kaster A.-K."/>
            <person name="Ovreas L."/>
            <person name="Rohde M."/>
            <person name="Galperin M.Y."/>
            <person name="Jogler C."/>
        </authorList>
    </citation>
    <scope>NUCLEOTIDE SEQUENCE [LARGE SCALE GENOMIC DNA]</scope>
    <source>
        <strain evidence="11 12">SV_7m_r</strain>
    </source>
</reference>
<evidence type="ECO:0000256" key="4">
    <source>
        <dbReference type="ARBA" id="ARBA00022475"/>
    </source>
</evidence>
<feature type="transmembrane region" description="Helical" evidence="9">
    <location>
        <begin position="71"/>
        <end position="92"/>
    </location>
</feature>
<feature type="transmembrane region" description="Helical" evidence="9">
    <location>
        <begin position="167"/>
        <end position="186"/>
    </location>
</feature>
<dbReference type="AlphaFoldDB" id="A0A517SXD5"/>
<sequence length="255" mass="28603">MEVWYYRDLLVQLARRDIQSRFRQSIFGVGWAVITPLLTTLIYTVIFSVFIRVDTSPVPYPVFVFTALIPWLYFSASLTKVSASVVAGGPLLSKVFFPRLVLPLSALVVAGVELMIHMVVLLGVMAIYGYWPGGAILALPFFVAYTLLTTFAVGIWLAALNVRFRDVGMLVPFLLQTWMYLCPIIYSVEMVPERFRALYCLNPMVGAISGFRWCLAGAAEPNWMMMGISCLGMLVVLMGGLIYFRHAQDQFADII</sequence>
<dbReference type="PANTHER" id="PTHR30413">
    <property type="entry name" value="INNER MEMBRANE TRANSPORT PERMEASE"/>
    <property type="match status" value="1"/>
</dbReference>
<evidence type="ECO:0000256" key="1">
    <source>
        <dbReference type="ARBA" id="ARBA00004429"/>
    </source>
</evidence>
<dbReference type="Proteomes" id="UP000315003">
    <property type="component" value="Chromosome"/>
</dbReference>
<feature type="domain" description="ABC transmembrane type-2" evidence="10">
    <location>
        <begin position="27"/>
        <end position="247"/>
    </location>
</feature>
<dbReference type="GO" id="GO:0015920">
    <property type="term" value="P:lipopolysaccharide transport"/>
    <property type="evidence" value="ECO:0007669"/>
    <property type="project" value="TreeGrafter"/>
</dbReference>
<name>A0A517SXD5_9BACT</name>
<organism evidence="11 12">
    <name type="scientific">Stieleria bergensis</name>
    <dbReference type="NCBI Taxonomy" id="2528025"/>
    <lineage>
        <taxon>Bacteria</taxon>
        <taxon>Pseudomonadati</taxon>
        <taxon>Planctomycetota</taxon>
        <taxon>Planctomycetia</taxon>
        <taxon>Pirellulales</taxon>
        <taxon>Pirellulaceae</taxon>
        <taxon>Stieleria</taxon>
    </lineage>
</organism>
<dbReference type="PANTHER" id="PTHR30413:SF8">
    <property type="entry name" value="TRANSPORT PERMEASE PROTEIN"/>
    <property type="match status" value="1"/>
</dbReference>
<dbReference type="PROSITE" id="PS51012">
    <property type="entry name" value="ABC_TM2"/>
    <property type="match status" value="1"/>
</dbReference>
<dbReference type="GO" id="GO:0140359">
    <property type="term" value="F:ABC-type transporter activity"/>
    <property type="evidence" value="ECO:0007669"/>
    <property type="project" value="InterPro"/>
</dbReference>
<dbReference type="Pfam" id="PF01061">
    <property type="entry name" value="ABC2_membrane"/>
    <property type="match status" value="1"/>
</dbReference>
<keyword evidence="12" id="KW-1185">Reference proteome</keyword>
<feature type="transmembrane region" description="Helical" evidence="9">
    <location>
        <begin position="104"/>
        <end position="131"/>
    </location>
</feature>
<evidence type="ECO:0000256" key="5">
    <source>
        <dbReference type="ARBA" id="ARBA00022519"/>
    </source>
</evidence>
<evidence type="ECO:0000259" key="10">
    <source>
        <dbReference type="PROSITE" id="PS51012"/>
    </source>
</evidence>
<comment type="similarity">
    <text evidence="2 9">Belongs to the ABC-2 integral membrane protein family.</text>
</comment>
<evidence type="ECO:0000313" key="11">
    <source>
        <dbReference type="EMBL" id="QDT60815.1"/>
    </source>
</evidence>
<feature type="transmembrane region" description="Helical" evidence="9">
    <location>
        <begin position="223"/>
        <end position="244"/>
    </location>
</feature>
<keyword evidence="6 9" id="KW-0812">Transmembrane</keyword>
<proteinExistence type="inferred from homology"/>
<dbReference type="InterPro" id="IPR013525">
    <property type="entry name" value="ABC2_TM"/>
</dbReference>
<keyword evidence="3 9" id="KW-0813">Transport</keyword>
<dbReference type="GO" id="GO:0005886">
    <property type="term" value="C:plasma membrane"/>
    <property type="evidence" value="ECO:0007669"/>
    <property type="project" value="UniProtKB-SubCell"/>
</dbReference>
<evidence type="ECO:0000256" key="7">
    <source>
        <dbReference type="ARBA" id="ARBA00022989"/>
    </source>
</evidence>
<dbReference type="OrthoDB" id="9786910at2"/>
<evidence type="ECO:0000256" key="6">
    <source>
        <dbReference type="ARBA" id="ARBA00022692"/>
    </source>
</evidence>
<keyword evidence="5" id="KW-0997">Cell inner membrane</keyword>